<keyword evidence="2" id="KW-1185">Reference proteome</keyword>
<dbReference type="PANTHER" id="PTHR39217">
    <property type="match status" value="1"/>
</dbReference>
<proteinExistence type="predicted"/>
<dbReference type="STRING" id="1036181.SAMN05421756_108195"/>
<dbReference type="Proteomes" id="UP000198504">
    <property type="component" value="Unassembled WGS sequence"/>
</dbReference>
<dbReference type="AlphaFoldDB" id="A0A1H9L7H6"/>
<gene>
    <name evidence="1" type="ORF">SAMN05421756_108195</name>
</gene>
<accession>A0A1H9L7H6</accession>
<dbReference type="InterPro" id="IPR053191">
    <property type="entry name" value="DcsG_Biosynth_Enzyme"/>
</dbReference>
<evidence type="ECO:0000313" key="2">
    <source>
        <dbReference type="Proteomes" id="UP000198504"/>
    </source>
</evidence>
<sequence>MSALTDAGADVRVGVWDSEAVSWPEFPVVLVRSTWDYPLRRAEFLDWTRRCRRTANPRDVLAWNTDKRYLDDLAAAGVATIPTIFLDPGQPLRATGTPRATP</sequence>
<dbReference type="PANTHER" id="PTHR39217:SF1">
    <property type="entry name" value="GLUTATHIONE SYNTHETASE"/>
    <property type="match status" value="1"/>
</dbReference>
<organism evidence="1 2">
    <name type="scientific">Microlunatus flavus</name>
    <dbReference type="NCBI Taxonomy" id="1036181"/>
    <lineage>
        <taxon>Bacteria</taxon>
        <taxon>Bacillati</taxon>
        <taxon>Actinomycetota</taxon>
        <taxon>Actinomycetes</taxon>
        <taxon>Propionibacteriales</taxon>
        <taxon>Propionibacteriaceae</taxon>
        <taxon>Microlunatus</taxon>
    </lineage>
</organism>
<name>A0A1H9L7H6_9ACTN</name>
<dbReference type="EMBL" id="FOFA01000008">
    <property type="protein sequence ID" value="SER07384.1"/>
    <property type="molecule type" value="Genomic_DNA"/>
</dbReference>
<reference evidence="2" key="1">
    <citation type="submission" date="2016-10" db="EMBL/GenBank/DDBJ databases">
        <authorList>
            <person name="Varghese N."/>
            <person name="Submissions S."/>
        </authorList>
    </citation>
    <scope>NUCLEOTIDE SEQUENCE [LARGE SCALE GENOMIC DNA]</scope>
    <source>
        <strain evidence="2">CGMCC 4.6856</strain>
    </source>
</reference>
<protein>
    <submittedName>
        <fullName evidence="1">Uncharacterized protein</fullName>
    </submittedName>
</protein>
<evidence type="ECO:0000313" key="1">
    <source>
        <dbReference type="EMBL" id="SER07384.1"/>
    </source>
</evidence>